<name>A0ABR7JJH1_9FLAO</name>
<comment type="caution">
    <text evidence="1">The sequence shown here is derived from an EMBL/GenBank/DDBJ whole genome shotgun (WGS) entry which is preliminary data.</text>
</comment>
<protein>
    <submittedName>
        <fullName evidence="1">Uncharacterized protein</fullName>
    </submittedName>
</protein>
<evidence type="ECO:0000313" key="1">
    <source>
        <dbReference type="EMBL" id="MBC5864636.1"/>
    </source>
</evidence>
<accession>A0ABR7JJH1</accession>
<dbReference type="RefSeq" id="WP_166139068.1">
    <property type="nucleotide sequence ID" value="NZ_JAAOBY010000012.1"/>
</dbReference>
<reference evidence="1 2" key="1">
    <citation type="submission" date="2020-08" db="EMBL/GenBank/DDBJ databases">
        <title>Description of novel Flavobacterium F-400 isolate.</title>
        <authorList>
            <person name="Saticioglu I."/>
            <person name="Duman M."/>
            <person name="Altun S."/>
        </authorList>
    </citation>
    <scope>NUCLEOTIDE SEQUENCE [LARGE SCALE GENOMIC DNA]</scope>
    <source>
        <strain evidence="1 2">F-400</strain>
    </source>
</reference>
<gene>
    <name evidence="1" type="ORF">H8R26_14505</name>
</gene>
<dbReference type="EMBL" id="JACRUM010000013">
    <property type="protein sequence ID" value="MBC5864636.1"/>
    <property type="molecule type" value="Genomic_DNA"/>
</dbReference>
<organism evidence="1 2">
    <name type="scientific">Flavobacterium turcicum</name>
    <dbReference type="NCBI Taxonomy" id="2764718"/>
    <lineage>
        <taxon>Bacteria</taxon>
        <taxon>Pseudomonadati</taxon>
        <taxon>Bacteroidota</taxon>
        <taxon>Flavobacteriia</taxon>
        <taxon>Flavobacteriales</taxon>
        <taxon>Flavobacteriaceae</taxon>
        <taxon>Flavobacterium</taxon>
    </lineage>
</organism>
<keyword evidence="2" id="KW-1185">Reference proteome</keyword>
<proteinExistence type="predicted"/>
<sequence length="287" mass="32666">MPTEIKSSFEIKLEFNKNTENPSRLFYSFAEMIDSVNKLDIVIARTINSSISSKIILDDIEKGSILAKLWNELVISEDGKIDNPAPQENVKNYLENSRRAAINFVSNNKSSVEDLGKLGSEIAEIAETNKVKETFNYAEPNLIELAKSINEIKNSTDDLNGNEGFILTNSDEKPSEIMKSGGEKIDIEAVEKFLTKEELVNNYEAFYKIKKPDFLGDSQWDFKHGTKSIKVKILHQEWLDQFHKGENVVLPGDSLKVKIKQTNKYNQNGYLISEKIEIIEVLEIRKN</sequence>
<evidence type="ECO:0000313" key="2">
    <source>
        <dbReference type="Proteomes" id="UP000621670"/>
    </source>
</evidence>
<dbReference type="Proteomes" id="UP000621670">
    <property type="component" value="Unassembled WGS sequence"/>
</dbReference>